<evidence type="ECO:0000313" key="4">
    <source>
        <dbReference type="EMBL" id="CAD8706841.1"/>
    </source>
</evidence>
<sequence>MARSSLVPPAPLRRVLWAVALAAAILAPAAAADASPANGRSMGYLPKSIPWRTLKEVRDAGFLAANERPIMYLVSREGCPACMKLKSSVNAGGDHTESIKELADEFVMVAVSETEMDADDEIKKALNPNGKHGYVPRVLFASGDNVMAKKVTNRNTRGAADPKIGNDFRYFYPDAESLVVGMTTANTHFEDVKIKGTKKANKAKRIEEERKNPTKKKQTKHKKGEGGMQGLEGLMEGIKAQAKAQGANIDL</sequence>
<evidence type="ECO:0000256" key="3">
    <source>
        <dbReference type="SAM" id="SignalP"/>
    </source>
</evidence>
<protein>
    <recommendedName>
        <fullName evidence="5">Thioredoxin domain-containing protein</fullName>
    </recommendedName>
</protein>
<name>A0A7S0X7T8_9CHLO</name>
<dbReference type="PANTHER" id="PTHR15337">
    <property type="entry name" value="ANTERIOR GRADIENT PROTEIN-RELATED"/>
    <property type="match status" value="1"/>
</dbReference>
<feature type="region of interest" description="Disordered" evidence="2">
    <location>
        <begin position="196"/>
        <end position="230"/>
    </location>
</feature>
<feature type="chain" id="PRO_5031192155" description="Thioredoxin domain-containing protein" evidence="3">
    <location>
        <begin position="32"/>
        <end position="251"/>
    </location>
</feature>
<gene>
    <name evidence="4" type="ORF">MANT1106_LOCUS9524</name>
</gene>
<reference evidence="4" key="1">
    <citation type="submission" date="2021-01" db="EMBL/GenBank/DDBJ databases">
        <authorList>
            <person name="Corre E."/>
            <person name="Pelletier E."/>
            <person name="Niang G."/>
            <person name="Scheremetjew M."/>
            <person name="Finn R."/>
            <person name="Kale V."/>
            <person name="Holt S."/>
            <person name="Cochrane G."/>
            <person name="Meng A."/>
            <person name="Brown T."/>
            <person name="Cohen L."/>
        </authorList>
    </citation>
    <scope>NUCLEOTIDE SEQUENCE</scope>
    <source>
        <strain evidence="4">SL-175</strain>
    </source>
</reference>
<feature type="signal peptide" evidence="3">
    <location>
        <begin position="1"/>
        <end position="31"/>
    </location>
</feature>
<organism evidence="4">
    <name type="scientific">Mantoniella antarctica</name>
    <dbReference type="NCBI Taxonomy" id="81844"/>
    <lineage>
        <taxon>Eukaryota</taxon>
        <taxon>Viridiplantae</taxon>
        <taxon>Chlorophyta</taxon>
        <taxon>Mamiellophyceae</taxon>
        <taxon>Mamiellales</taxon>
        <taxon>Mamiellaceae</taxon>
        <taxon>Mantoniella</taxon>
    </lineage>
</organism>
<proteinExistence type="predicted"/>
<keyword evidence="1 3" id="KW-0732">Signal</keyword>
<evidence type="ECO:0000256" key="2">
    <source>
        <dbReference type="SAM" id="MobiDB-lite"/>
    </source>
</evidence>
<evidence type="ECO:0000256" key="1">
    <source>
        <dbReference type="ARBA" id="ARBA00022729"/>
    </source>
</evidence>
<dbReference type="EMBL" id="HBFC01016130">
    <property type="protein sequence ID" value="CAD8706841.1"/>
    <property type="molecule type" value="Transcribed_RNA"/>
</dbReference>
<dbReference type="InterPro" id="IPR051099">
    <property type="entry name" value="AGR/TXD"/>
</dbReference>
<feature type="compositionally biased region" description="Basic residues" evidence="2">
    <location>
        <begin position="213"/>
        <end position="223"/>
    </location>
</feature>
<evidence type="ECO:0008006" key="5">
    <source>
        <dbReference type="Google" id="ProtNLM"/>
    </source>
</evidence>
<dbReference type="GO" id="GO:0005783">
    <property type="term" value="C:endoplasmic reticulum"/>
    <property type="evidence" value="ECO:0007669"/>
    <property type="project" value="TreeGrafter"/>
</dbReference>
<dbReference type="Gene3D" id="3.40.30.10">
    <property type="entry name" value="Glutaredoxin"/>
    <property type="match status" value="1"/>
</dbReference>
<dbReference type="PANTHER" id="PTHR15337:SF11">
    <property type="entry name" value="THIOREDOXIN DOMAIN-CONTAINING PROTEIN"/>
    <property type="match status" value="1"/>
</dbReference>
<accession>A0A7S0X7T8</accession>
<dbReference type="AlphaFoldDB" id="A0A7S0X7T8"/>